<name>A0A8T1DFL1_9STRA</name>
<protein>
    <submittedName>
        <fullName evidence="2">Uncharacterized protein</fullName>
    </submittedName>
</protein>
<proteinExistence type="predicted"/>
<sequence length="177" mass="20060">MTSIINIESSTRHWTETIRRGSAHILQSSTAQPRQAKRMKFRRSPDALAMDNKVCLFTSTTSFDARGLMFTVVLSKSYTKDFRKNTFSHGNFIKRGFMREKGLDILGKSSQFYLLSTMLEWFTSAVKLSVGVSFSPQCSKCALHLFNRRDVIGVVTTKSKIVAIAWSLLSQRRTFSG</sequence>
<gene>
    <name evidence="1" type="ORF">PC113_g4527</name>
    <name evidence="2" type="ORF">PC115_g3691</name>
</gene>
<comment type="caution">
    <text evidence="2">The sequence shown here is derived from an EMBL/GenBank/DDBJ whole genome shotgun (WGS) entry which is preliminary data.</text>
</comment>
<dbReference type="AlphaFoldDB" id="A0A8T1DFL1"/>
<accession>A0A8T1DFL1</accession>
<evidence type="ECO:0000313" key="2">
    <source>
        <dbReference type="EMBL" id="KAG2938513.1"/>
    </source>
</evidence>
<reference evidence="2" key="1">
    <citation type="submission" date="2018-10" db="EMBL/GenBank/DDBJ databases">
        <title>Effector identification in a new, highly contiguous assembly of the strawberry crown rot pathogen Phytophthora cactorum.</title>
        <authorList>
            <person name="Armitage A.D."/>
            <person name="Nellist C.F."/>
            <person name="Bates H."/>
            <person name="Vickerstaff R.J."/>
            <person name="Harrison R.J."/>
        </authorList>
    </citation>
    <scope>NUCLEOTIDE SEQUENCE</scope>
    <source>
        <strain evidence="1">15-7</strain>
        <strain evidence="2">4032</strain>
    </source>
</reference>
<evidence type="ECO:0000313" key="3">
    <source>
        <dbReference type="Proteomes" id="UP000774804"/>
    </source>
</evidence>
<evidence type="ECO:0000313" key="1">
    <source>
        <dbReference type="EMBL" id="KAG2864475.1"/>
    </source>
</evidence>
<dbReference type="Proteomes" id="UP000774804">
    <property type="component" value="Unassembled WGS sequence"/>
</dbReference>
<dbReference type="EMBL" id="RCMG01000079">
    <property type="protein sequence ID" value="KAG2864475.1"/>
    <property type="molecule type" value="Genomic_DNA"/>
</dbReference>
<dbReference type="EMBL" id="RCMI01000064">
    <property type="protein sequence ID" value="KAG2938513.1"/>
    <property type="molecule type" value="Genomic_DNA"/>
</dbReference>
<organism evidence="2 3">
    <name type="scientific">Phytophthora cactorum</name>
    <dbReference type="NCBI Taxonomy" id="29920"/>
    <lineage>
        <taxon>Eukaryota</taxon>
        <taxon>Sar</taxon>
        <taxon>Stramenopiles</taxon>
        <taxon>Oomycota</taxon>
        <taxon>Peronosporomycetes</taxon>
        <taxon>Peronosporales</taxon>
        <taxon>Peronosporaceae</taxon>
        <taxon>Phytophthora</taxon>
    </lineage>
</organism>
<dbReference type="Proteomes" id="UP000735874">
    <property type="component" value="Unassembled WGS sequence"/>
</dbReference>